<protein>
    <submittedName>
        <fullName evidence="4">BON domain-containing protein</fullName>
    </submittedName>
</protein>
<dbReference type="Pfam" id="PF04972">
    <property type="entry name" value="BON"/>
    <property type="match status" value="2"/>
</dbReference>
<dbReference type="RefSeq" id="WP_233393081.1">
    <property type="nucleotide sequence ID" value="NZ_JAJTWT010000006.1"/>
</dbReference>
<dbReference type="PANTHER" id="PTHR34606:SF15">
    <property type="entry name" value="BON DOMAIN-CONTAINING PROTEIN"/>
    <property type="match status" value="1"/>
</dbReference>
<keyword evidence="2" id="KW-0812">Transmembrane</keyword>
<dbReference type="PROSITE" id="PS50914">
    <property type="entry name" value="BON"/>
    <property type="match status" value="2"/>
</dbReference>
<feature type="domain" description="BON" evidence="3">
    <location>
        <begin position="224"/>
        <end position="292"/>
    </location>
</feature>
<evidence type="ECO:0000259" key="3">
    <source>
        <dbReference type="PROSITE" id="PS50914"/>
    </source>
</evidence>
<sequence length="310" mass="31453">MRDADRTADPHWRPPVPGAEPAAPTALPRPRRRWRRDARPPSRASGWLLALGLGAALALVTVASLSDPRSLGTQLDEAVAGLRGLGDRAGQGLAESRDAAAQASRGAAEGLGTAFSDAATSARIKAALAADPALSASRIVVTTRNGVVRLEGPAPDEKSRQRATVLASARDGVKAVDNRLVLPQPGQVVAVVDGVPQQPRAAASAAASAPAVAASQARAAVPVDDGAITRSVLQALATDPLIAQAGVDVKTVAGIVLMEGTVPDEATRNHALALASTQAGVRAVDNRLLLDPPTQEALLTPRASGGASLP</sequence>
<reference evidence="4 5" key="1">
    <citation type="submission" date="2021-12" db="EMBL/GenBank/DDBJ databases">
        <title>Genome seq of p7.</title>
        <authorList>
            <person name="Seo T."/>
        </authorList>
    </citation>
    <scope>NUCLEOTIDE SEQUENCE [LARGE SCALE GENOMIC DNA]</scope>
    <source>
        <strain evidence="4 5">P7</strain>
    </source>
</reference>
<organism evidence="4 5">
    <name type="scientific">Pelomonas caseinilytica</name>
    <dbReference type="NCBI Taxonomy" id="2906763"/>
    <lineage>
        <taxon>Bacteria</taxon>
        <taxon>Pseudomonadati</taxon>
        <taxon>Pseudomonadota</taxon>
        <taxon>Betaproteobacteria</taxon>
        <taxon>Burkholderiales</taxon>
        <taxon>Sphaerotilaceae</taxon>
        <taxon>Roseateles</taxon>
    </lineage>
</organism>
<dbReference type="PANTHER" id="PTHR34606">
    <property type="entry name" value="BON DOMAIN-CONTAINING PROTEIN"/>
    <property type="match status" value="1"/>
</dbReference>
<dbReference type="InterPro" id="IPR007055">
    <property type="entry name" value="BON_dom"/>
</dbReference>
<dbReference type="EMBL" id="JAJTWT010000006">
    <property type="protein sequence ID" value="MCE4538637.1"/>
    <property type="molecule type" value="Genomic_DNA"/>
</dbReference>
<evidence type="ECO:0000256" key="2">
    <source>
        <dbReference type="SAM" id="Phobius"/>
    </source>
</evidence>
<comment type="caution">
    <text evidence="4">The sequence shown here is derived from an EMBL/GenBank/DDBJ whole genome shotgun (WGS) entry which is preliminary data.</text>
</comment>
<gene>
    <name evidence="4" type="ORF">LXT12_15400</name>
</gene>
<dbReference type="InterPro" id="IPR051686">
    <property type="entry name" value="Lipoprotein_DolP"/>
</dbReference>
<name>A0ABS8XCG4_9BURK</name>
<accession>A0ABS8XCG4</accession>
<keyword evidence="2" id="KW-0472">Membrane</keyword>
<proteinExistence type="predicted"/>
<evidence type="ECO:0000313" key="5">
    <source>
        <dbReference type="Proteomes" id="UP001201463"/>
    </source>
</evidence>
<evidence type="ECO:0000313" key="4">
    <source>
        <dbReference type="EMBL" id="MCE4538637.1"/>
    </source>
</evidence>
<feature type="region of interest" description="Disordered" evidence="1">
    <location>
        <begin position="1"/>
        <end position="41"/>
    </location>
</feature>
<dbReference type="Gene3D" id="3.30.1340.30">
    <property type="match status" value="2"/>
</dbReference>
<dbReference type="SMART" id="SM00749">
    <property type="entry name" value="BON"/>
    <property type="match status" value="2"/>
</dbReference>
<dbReference type="InterPro" id="IPR014004">
    <property type="entry name" value="Transpt-assoc_nodulatn_dom_bac"/>
</dbReference>
<dbReference type="Proteomes" id="UP001201463">
    <property type="component" value="Unassembled WGS sequence"/>
</dbReference>
<keyword evidence="2" id="KW-1133">Transmembrane helix</keyword>
<feature type="transmembrane region" description="Helical" evidence="2">
    <location>
        <begin position="44"/>
        <end position="65"/>
    </location>
</feature>
<feature type="compositionally biased region" description="Low complexity" evidence="1">
    <location>
        <begin position="19"/>
        <end position="28"/>
    </location>
</feature>
<feature type="domain" description="BON" evidence="3">
    <location>
        <begin position="116"/>
        <end position="184"/>
    </location>
</feature>
<keyword evidence="5" id="KW-1185">Reference proteome</keyword>
<feature type="compositionally biased region" description="Basic and acidic residues" evidence="1">
    <location>
        <begin position="1"/>
        <end position="12"/>
    </location>
</feature>
<evidence type="ECO:0000256" key="1">
    <source>
        <dbReference type="SAM" id="MobiDB-lite"/>
    </source>
</evidence>